<gene>
    <name evidence="11" type="ORF">P175DRAFT_0539509</name>
</gene>
<dbReference type="PROSITE" id="PS50011">
    <property type="entry name" value="PROTEIN_KINASE_DOM"/>
    <property type="match status" value="1"/>
</dbReference>
<dbReference type="GO" id="GO:0004674">
    <property type="term" value="F:protein serine/threonine kinase activity"/>
    <property type="evidence" value="ECO:0007669"/>
    <property type="project" value="UniProtKB-KW"/>
</dbReference>
<evidence type="ECO:0000313" key="12">
    <source>
        <dbReference type="Proteomes" id="UP000244073"/>
    </source>
</evidence>
<keyword evidence="2" id="KW-0723">Serine/threonine-protein kinase</keyword>
<sequence>MSRASVESLPTPRVNPFQGSTHAEFFSTHAELEKRNAAIITSPVGWRCNSREKLCLLSDTSELRHAQFTPSDINNYLSWRAAPRQSFEKSFVFHRQRPEAYLVRPLASYSRKMFLNEEDPGGRQFQYNWIDGVESLEKYRPGGFHPIMIGDVLRGRYRIIDKLGFGGYSTVWLALDTCLHRYIAVKVGTANSPMQETKILRALSNPGHDSIPTPLDEFKLNGPNGTHPCYTMIPARCDLREVSFSRLFPLEVTRALSGSLILAIAYIHSRGYVHGDIHLRNILVKLPSGFNHLSVEELYEEYGEPEIVSITRCDGKPLLLNTPSKAVLPLYLGKGAEEFSLSDTHILLSDFGEAFAPDLETRYGKDCHTPLAMQPPEARFEPEAPLSYSADIWSLAIAIWEILGMQPIFCNACVTADEIVSQQIDVLGPLPSDWWMRWQERSQFFDSNGNPKEGRYVWPGIEMAFEDTVQKYRRKRGCEFDTEETTAIIDLMRRMLVFRPEERLTIQEVLQSEWVVKWALPQLKRDSQTV</sequence>
<dbReference type="SMART" id="SM00220">
    <property type="entry name" value="S_TKc"/>
    <property type="match status" value="1"/>
</dbReference>
<evidence type="ECO:0000256" key="9">
    <source>
        <dbReference type="PROSITE-ProRule" id="PRU10141"/>
    </source>
</evidence>
<comment type="catalytic activity">
    <reaction evidence="8">
        <text>L-seryl-[protein] + ATP = O-phospho-L-seryl-[protein] + ADP + H(+)</text>
        <dbReference type="Rhea" id="RHEA:17989"/>
        <dbReference type="Rhea" id="RHEA-COMP:9863"/>
        <dbReference type="Rhea" id="RHEA-COMP:11604"/>
        <dbReference type="ChEBI" id="CHEBI:15378"/>
        <dbReference type="ChEBI" id="CHEBI:29999"/>
        <dbReference type="ChEBI" id="CHEBI:30616"/>
        <dbReference type="ChEBI" id="CHEBI:83421"/>
        <dbReference type="ChEBI" id="CHEBI:456216"/>
        <dbReference type="EC" id="2.7.11.1"/>
    </reaction>
</comment>
<feature type="domain" description="Protein kinase" evidence="10">
    <location>
        <begin position="157"/>
        <end position="515"/>
    </location>
</feature>
<dbReference type="GO" id="GO:0005737">
    <property type="term" value="C:cytoplasm"/>
    <property type="evidence" value="ECO:0007669"/>
    <property type="project" value="TreeGrafter"/>
</dbReference>
<evidence type="ECO:0000259" key="10">
    <source>
        <dbReference type="PROSITE" id="PS50011"/>
    </source>
</evidence>
<name>A0A2T5M9K3_9EURO</name>
<dbReference type="EMBL" id="MSFN02000001">
    <property type="protein sequence ID" value="PTU25206.1"/>
    <property type="molecule type" value="Genomic_DNA"/>
</dbReference>
<keyword evidence="6 9" id="KW-0067">ATP-binding</keyword>
<dbReference type="InterPro" id="IPR000719">
    <property type="entry name" value="Prot_kinase_dom"/>
</dbReference>
<dbReference type="InterPro" id="IPR051334">
    <property type="entry name" value="SRPK"/>
</dbReference>
<comment type="caution">
    <text evidence="11">The sequence shown here is derived from an EMBL/GenBank/DDBJ whole genome shotgun (WGS) entry which is preliminary data.</text>
</comment>
<dbReference type="AlphaFoldDB" id="A0A2T5M9K3"/>
<dbReference type="PANTHER" id="PTHR47634:SF9">
    <property type="entry name" value="PROTEIN KINASE DOMAIN-CONTAINING PROTEIN-RELATED"/>
    <property type="match status" value="1"/>
</dbReference>
<evidence type="ECO:0000256" key="8">
    <source>
        <dbReference type="ARBA" id="ARBA00048679"/>
    </source>
</evidence>
<evidence type="ECO:0000256" key="3">
    <source>
        <dbReference type="ARBA" id="ARBA00022679"/>
    </source>
</evidence>
<evidence type="ECO:0000256" key="5">
    <source>
        <dbReference type="ARBA" id="ARBA00022777"/>
    </source>
</evidence>
<dbReference type="Gene3D" id="3.30.200.20">
    <property type="entry name" value="Phosphorylase Kinase, domain 1"/>
    <property type="match status" value="1"/>
</dbReference>
<dbReference type="Proteomes" id="UP000244073">
    <property type="component" value="Unassembled WGS sequence"/>
</dbReference>
<dbReference type="InterPro" id="IPR017441">
    <property type="entry name" value="Protein_kinase_ATP_BS"/>
</dbReference>
<evidence type="ECO:0000256" key="7">
    <source>
        <dbReference type="ARBA" id="ARBA00047899"/>
    </source>
</evidence>
<keyword evidence="4 9" id="KW-0547">Nucleotide-binding</keyword>
<dbReference type="OrthoDB" id="5979581at2759"/>
<evidence type="ECO:0000256" key="4">
    <source>
        <dbReference type="ARBA" id="ARBA00022741"/>
    </source>
</evidence>
<evidence type="ECO:0000313" key="11">
    <source>
        <dbReference type="EMBL" id="PTU25206.1"/>
    </source>
</evidence>
<dbReference type="GO" id="GO:0050684">
    <property type="term" value="P:regulation of mRNA processing"/>
    <property type="evidence" value="ECO:0007669"/>
    <property type="project" value="TreeGrafter"/>
</dbReference>
<keyword evidence="3" id="KW-0808">Transferase</keyword>
<evidence type="ECO:0000256" key="1">
    <source>
        <dbReference type="ARBA" id="ARBA00012513"/>
    </source>
</evidence>
<protein>
    <recommendedName>
        <fullName evidence="1">non-specific serine/threonine protein kinase</fullName>
        <ecNumber evidence="1">2.7.11.1</ecNumber>
    </recommendedName>
</protein>
<organism evidence="11 12">
    <name type="scientific">Aspergillus ochraceoroseus IBT 24754</name>
    <dbReference type="NCBI Taxonomy" id="1392256"/>
    <lineage>
        <taxon>Eukaryota</taxon>
        <taxon>Fungi</taxon>
        <taxon>Dikarya</taxon>
        <taxon>Ascomycota</taxon>
        <taxon>Pezizomycotina</taxon>
        <taxon>Eurotiomycetes</taxon>
        <taxon>Eurotiomycetidae</taxon>
        <taxon>Eurotiales</taxon>
        <taxon>Aspergillaceae</taxon>
        <taxon>Aspergillus</taxon>
        <taxon>Aspergillus subgen. Nidulantes</taxon>
    </lineage>
</organism>
<accession>A0A2T5M9K3</accession>
<evidence type="ECO:0000256" key="2">
    <source>
        <dbReference type="ARBA" id="ARBA00022527"/>
    </source>
</evidence>
<dbReference type="InterPro" id="IPR011009">
    <property type="entry name" value="Kinase-like_dom_sf"/>
</dbReference>
<dbReference type="RefSeq" id="XP_040756598.1">
    <property type="nucleotide sequence ID" value="XM_040900335.1"/>
</dbReference>
<dbReference type="PROSITE" id="PS00107">
    <property type="entry name" value="PROTEIN_KINASE_ATP"/>
    <property type="match status" value="1"/>
</dbReference>
<dbReference type="GeneID" id="63817217"/>
<keyword evidence="5" id="KW-0418">Kinase</keyword>
<proteinExistence type="predicted"/>
<feature type="binding site" evidence="9">
    <location>
        <position position="186"/>
    </location>
    <ligand>
        <name>ATP</name>
        <dbReference type="ChEBI" id="CHEBI:30616"/>
    </ligand>
</feature>
<dbReference type="PANTHER" id="PTHR47634">
    <property type="entry name" value="PROTEIN KINASE DOMAIN-CONTAINING PROTEIN-RELATED"/>
    <property type="match status" value="1"/>
</dbReference>
<dbReference type="Gene3D" id="1.10.510.10">
    <property type="entry name" value="Transferase(Phosphotransferase) domain 1"/>
    <property type="match status" value="1"/>
</dbReference>
<dbReference type="SUPFAM" id="SSF56112">
    <property type="entry name" value="Protein kinase-like (PK-like)"/>
    <property type="match status" value="1"/>
</dbReference>
<dbReference type="EC" id="2.7.11.1" evidence="1"/>
<dbReference type="Pfam" id="PF00069">
    <property type="entry name" value="Pkinase"/>
    <property type="match status" value="1"/>
</dbReference>
<dbReference type="VEuPathDB" id="FungiDB:P175DRAFT_0539509"/>
<dbReference type="GO" id="GO:0005634">
    <property type="term" value="C:nucleus"/>
    <property type="evidence" value="ECO:0007669"/>
    <property type="project" value="TreeGrafter"/>
</dbReference>
<dbReference type="GO" id="GO:0005524">
    <property type="term" value="F:ATP binding"/>
    <property type="evidence" value="ECO:0007669"/>
    <property type="project" value="UniProtKB-UniRule"/>
</dbReference>
<comment type="catalytic activity">
    <reaction evidence="7">
        <text>L-threonyl-[protein] + ATP = O-phospho-L-threonyl-[protein] + ADP + H(+)</text>
        <dbReference type="Rhea" id="RHEA:46608"/>
        <dbReference type="Rhea" id="RHEA-COMP:11060"/>
        <dbReference type="Rhea" id="RHEA-COMP:11605"/>
        <dbReference type="ChEBI" id="CHEBI:15378"/>
        <dbReference type="ChEBI" id="CHEBI:30013"/>
        <dbReference type="ChEBI" id="CHEBI:30616"/>
        <dbReference type="ChEBI" id="CHEBI:61977"/>
        <dbReference type="ChEBI" id="CHEBI:456216"/>
        <dbReference type="EC" id="2.7.11.1"/>
    </reaction>
</comment>
<reference evidence="11 12" key="1">
    <citation type="journal article" date="2018" name="Proc. Natl. Acad. Sci. U.S.A.">
        <title>Linking secondary metabolites to gene clusters through genome sequencing of six diverse Aspergillus species.</title>
        <authorList>
            <person name="Kaerboelling I."/>
            <person name="Vesth T.C."/>
            <person name="Frisvad J.C."/>
            <person name="Nybo J.L."/>
            <person name="Theobald S."/>
            <person name="Kuo A."/>
            <person name="Bowyer P."/>
            <person name="Matsuda Y."/>
            <person name="Mondo S."/>
            <person name="Lyhne E.K."/>
            <person name="Kogle M.E."/>
            <person name="Clum A."/>
            <person name="Lipzen A."/>
            <person name="Salamov A."/>
            <person name="Ngan C.Y."/>
            <person name="Daum C."/>
            <person name="Chiniquy J."/>
            <person name="Barry K."/>
            <person name="LaButti K."/>
            <person name="Haridas S."/>
            <person name="Simmons B.A."/>
            <person name="Magnuson J.K."/>
            <person name="Mortensen U.H."/>
            <person name="Larsen T.O."/>
            <person name="Grigoriev I.V."/>
            <person name="Baker S.E."/>
            <person name="Andersen M.R."/>
        </authorList>
    </citation>
    <scope>NUCLEOTIDE SEQUENCE [LARGE SCALE GENOMIC DNA]</scope>
    <source>
        <strain evidence="11 12">IBT 24754</strain>
    </source>
</reference>
<dbReference type="GO" id="GO:0000245">
    <property type="term" value="P:spliceosomal complex assembly"/>
    <property type="evidence" value="ECO:0007669"/>
    <property type="project" value="TreeGrafter"/>
</dbReference>
<evidence type="ECO:0000256" key="6">
    <source>
        <dbReference type="ARBA" id="ARBA00022840"/>
    </source>
</evidence>